<proteinExistence type="predicted"/>
<organism evidence="1 2">
    <name type="scientific">Aquiflexum balticum DSM 16537</name>
    <dbReference type="NCBI Taxonomy" id="758820"/>
    <lineage>
        <taxon>Bacteria</taxon>
        <taxon>Pseudomonadati</taxon>
        <taxon>Bacteroidota</taxon>
        <taxon>Cytophagia</taxon>
        <taxon>Cytophagales</taxon>
        <taxon>Cyclobacteriaceae</taxon>
        <taxon>Aquiflexum</taxon>
    </lineage>
</organism>
<dbReference type="EMBL" id="LT838813">
    <property type="protein sequence ID" value="SMD42190.1"/>
    <property type="molecule type" value="Genomic_DNA"/>
</dbReference>
<evidence type="ECO:0000313" key="1">
    <source>
        <dbReference type="EMBL" id="SMD42190.1"/>
    </source>
</evidence>
<protein>
    <submittedName>
        <fullName evidence="1">Uncharacterized protein</fullName>
    </submittedName>
</protein>
<dbReference type="Proteomes" id="UP000192333">
    <property type="component" value="Chromosome I"/>
</dbReference>
<keyword evidence="2" id="KW-1185">Reference proteome</keyword>
<evidence type="ECO:0000313" key="2">
    <source>
        <dbReference type="Proteomes" id="UP000192333"/>
    </source>
</evidence>
<gene>
    <name evidence="1" type="ORF">SAMN00777080_0730</name>
</gene>
<dbReference type="AlphaFoldDB" id="A0A1W2GZS9"/>
<sequence length="45" mass="5335">MFLIHIIKIFYIFNNIITQKLVIGAEISLLWSKKNTARSSVYFPY</sequence>
<reference evidence="2" key="1">
    <citation type="submission" date="2017-04" db="EMBL/GenBank/DDBJ databases">
        <authorList>
            <person name="Varghese N."/>
            <person name="Submissions S."/>
        </authorList>
    </citation>
    <scope>NUCLEOTIDE SEQUENCE [LARGE SCALE GENOMIC DNA]</scope>
    <source>
        <strain evidence="2">DSM 16537</strain>
    </source>
</reference>
<name>A0A1W2GZS9_9BACT</name>
<dbReference type="STRING" id="758820.SAMN00777080_0730"/>
<accession>A0A1W2GZS9</accession>